<dbReference type="OrthoDB" id="9808687at2"/>
<dbReference type="Proteomes" id="UP000319209">
    <property type="component" value="Chromosome"/>
</dbReference>
<sequence>MNQFRVERYNETHLKAWNMFVSKAKNATFLFHRDFMDYHKDRFTDCSLLVYKNNKLIAVLPANIKDQVLYSHQGLTYGGIVLEPNTKFKIVFECFKAILKWLYAEDVLTFNIKILPAIYSIIPNDELLYLMFLMNANLYRRDLLSVINLQAPLPFSKSRLEGCKRAKKHQIIIKEEQTFDAFWNTILIPNLSKKHQAKPVHSLEEITLLKTKFPEQIRQFNAYYNGQIVAGTTVFVTDVVAHSQYISGNASKNELGSLDVLHAHLIQTVFKDKLYFDFGTSNENNGKQLNEGLQFWKEGFGARTIIQDFYSLETKNVALLDAVLL</sequence>
<dbReference type="Gene3D" id="3.40.630.30">
    <property type="match status" value="1"/>
</dbReference>
<organism evidence="2 3">
    <name type="scientific">Formosa sediminum</name>
    <dbReference type="NCBI Taxonomy" id="2594004"/>
    <lineage>
        <taxon>Bacteria</taxon>
        <taxon>Pseudomonadati</taxon>
        <taxon>Bacteroidota</taxon>
        <taxon>Flavobacteriia</taxon>
        <taxon>Flavobacteriales</taxon>
        <taxon>Flavobacteriaceae</taxon>
        <taxon>Formosa</taxon>
    </lineage>
</organism>
<dbReference type="GO" id="GO:0016740">
    <property type="term" value="F:transferase activity"/>
    <property type="evidence" value="ECO:0007669"/>
    <property type="project" value="UniProtKB-KW"/>
</dbReference>
<feature type="domain" description="BioF2-like acetyltransferase" evidence="1">
    <location>
        <begin position="214"/>
        <end position="283"/>
    </location>
</feature>
<dbReference type="InterPro" id="IPR038740">
    <property type="entry name" value="BioF2-like_GNAT_dom"/>
</dbReference>
<gene>
    <name evidence="2" type="ORF">FNB79_00650</name>
</gene>
<evidence type="ECO:0000313" key="3">
    <source>
        <dbReference type="Proteomes" id="UP000319209"/>
    </source>
</evidence>
<accession>A0A516GM04</accession>
<name>A0A516GM04_9FLAO</name>
<dbReference type="KEGG" id="fop:FNB79_00650"/>
<evidence type="ECO:0000259" key="1">
    <source>
        <dbReference type="Pfam" id="PF13480"/>
    </source>
</evidence>
<dbReference type="AlphaFoldDB" id="A0A516GM04"/>
<protein>
    <submittedName>
        <fullName evidence="2">GNAT family N-acetyltransferase</fullName>
    </submittedName>
</protein>
<dbReference type="SUPFAM" id="SSF55729">
    <property type="entry name" value="Acyl-CoA N-acyltransferases (Nat)"/>
    <property type="match status" value="1"/>
</dbReference>
<dbReference type="EMBL" id="CP041637">
    <property type="protein sequence ID" value="QDO92551.1"/>
    <property type="molecule type" value="Genomic_DNA"/>
</dbReference>
<proteinExistence type="predicted"/>
<keyword evidence="3" id="KW-1185">Reference proteome</keyword>
<reference evidence="2 3" key="1">
    <citation type="submission" date="2019-07" db="EMBL/GenBank/DDBJ databases">
        <title>Genome sequencing for Formosa sp. PS13.</title>
        <authorList>
            <person name="Park S.-J."/>
        </authorList>
    </citation>
    <scope>NUCLEOTIDE SEQUENCE [LARGE SCALE GENOMIC DNA]</scope>
    <source>
        <strain evidence="2 3">PS13</strain>
    </source>
</reference>
<dbReference type="InterPro" id="IPR016181">
    <property type="entry name" value="Acyl_CoA_acyltransferase"/>
</dbReference>
<evidence type="ECO:0000313" key="2">
    <source>
        <dbReference type="EMBL" id="QDO92551.1"/>
    </source>
</evidence>
<keyword evidence="2" id="KW-0808">Transferase</keyword>
<dbReference type="RefSeq" id="WP_143379461.1">
    <property type="nucleotide sequence ID" value="NZ_CP041637.1"/>
</dbReference>
<dbReference type="Pfam" id="PF13480">
    <property type="entry name" value="Acetyltransf_6"/>
    <property type="match status" value="1"/>
</dbReference>